<sequence length="474" mass="48046">MAARGDRGLVALLAFLGVMAYSLAMAVVTPALPQIQRGLGTTPAGAAWALTAMTLSAAVATPVVGRLGDLYGPRRVLLAVLAVATAGMVVAACAATLPVMLAGRAVGGIGGGVFPLAYTIIRDVVPAERRASAVGLMSSMLGLGGAVSWCLAGPVIDLLGWRWLLWVPVAGLVPGVLLAWWIVPRSDARDAAGVDWWGALLFAGWLVAALTALTQGMDWGWASPGVLGLLAVSAVTALAWLRVEARVAEPLVDLRLMRRRGVWTANAASLLSGYALMAGGLLFPLLVQIPRSTGYGFGGTATAAALLQLPASAGMTVAGLSAGLLDRRIGSRAVLLGGAVLTGGGYAFVAVAHGAMWQLYVGGLARGIGLGFAYAAVANLVVAAVPSGETGVATGINTLIRTVGASLGTQVSAVIVAGLPGERGFGTGFAVSAAVMAAVLPLALLVPRRRGRAVAEREDGVPRLEERCRTASVT</sequence>
<dbReference type="InterPro" id="IPR011701">
    <property type="entry name" value="MFS"/>
</dbReference>
<dbReference type="Proteomes" id="UP001597063">
    <property type="component" value="Unassembled WGS sequence"/>
</dbReference>
<feature type="transmembrane region" description="Helical" evidence="7">
    <location>
        <begin position="76"/>
        <end position="97"/>
    </location>
</feature>
<evidence type="ECO:0000256" key="7">
    <source>
        <dbReference type="SAM" id="Phobius"/>
    </source>
</evidence>
<keyword evidence="10" id="KW-1185">Reference proteome</keyword>
<comment type="subcellular location">
    <subcellularLocation>
        <location evidence="1">Cell membrane</location>
        <topology evidence="1">Multi-pass membrane protein</topology>
    </subcellularLocation>
</comment>
<evidence type="ECO:0000313" key="9">
    <source>
        <dbReference type="EMBL" id="MFD0686939.1"/>
    </source>
</evidence>
<comment type="caution">
    <text evidence="9">The sequence shown here is derived from an EMBL/GenBank/DDBJ whole genome shotgun (WGS) entry which is preliminary data.</text>
</comment>
<keyword evidence="6 7" id="KW-0472">Membrane</keyword>
<evidence type="ECO:0000313" key="10">
    <source>
        <dbReference type="Proteomes" id="UP001597063"/>
    </source>
</evidence>
<dbReference type="PANTHER" id="PTHR42718">
    <property type="entry name" value="MAJOR FACILITATOR SUPERFAMILY MULTIDRUG TRANSPORTER MFSC"/>
    <property type="match status" value="1"/>
</dbReference>
<feature type="transmembrane region" description="Helical" evidence="7">
    <location>
        <begin position="219"/>
        <end position="241"/>
    </location>
</feature>
<dbReference type="SUPFAM" id="SSF103473">
    <property type="entry name" value="MFS general substrate transporter"/>
    <property type="match status" value="2"/>
</dbReference>
<dbReference type="PANTHER" id="PTHR42718:SF46">
    <property type="entry name" value="BLR6921 PROTEIN"/>
    <property type="match status" value="1"/>
</dbReference>
<feature type="transmembrane region" description="Helical" evidence="7">
    <location>
        <begin position="133"/>
        <end position="156"/>
    </location>
</feature>
<feature type="transmembrane region" description="Helical" evidence="7">
    <location>
        <begin position="295"/>
        <end position="321"/>
    </location>
</feature>
<evidence type="ECO:0000256" key="5">
    <source>
        <dbReference type="ARBA" id="ARBA00022989"/>
    </source>
</evidence>
<feature type="transmembrane region" description="Helical" evidence="7">
    <location>
        <begin position="333"/>
        <end position="356"/>
    </location>
</feature>
<reference evidence="10" key="1">
    <citation type="journal article" date="2019" name="Int. J. Syst. Evol. Microbiol.">
        <title>The Global Catalogue of Microorganisms (GCM) 10K type strain sequencing project: providing services to taxonomists for standard genome sequencing and annotation.</title>
        <authorList>
            <consortium name="The Broad Institute Genomics Platform"/>
            <consortium name="The Broad Institute Genome Sequencing Center for Infectious Disease"/>
            <person name="Wu L."/>
            <person name="Ma J."/>
        </authorList>
    </citation>
    <scope>NUCLEOTIDE SEQUENCE [LARGE SCALE GENOMIC DNA]</scope>
    <source>
        <strain evidence="10">JCM 9371</strain>
    </source>
</reference>
<organism evidence="9 10">
    <name type="scientific">Actinomadura fibrosa</name>
    <dbReference type="NCBI Taxonomy" id="111802"/>
    <lineage>
        <taxon>Bacteria</taxon>
        <taxon>Bacillati</taxon>
        <taxon>Actinomycetota</taxon>
        <taxon>Actinomycetes</taxon>
        <taxon>Streptosporangiales</taxon>
        <taxon>Thermomonosporaceae</taxon>
        <taxon>Actinomadura</taxon>
    </lineage>
</organism>
<name>A0ABW2XLK5_9ACTN</name>
<evidence type="ECO:0000256" key="1">
    <source>
        <dbReference type="ARBA" id="ARBA00004651"/>
    </source>
</evidence>
<dbReference type="CDD" id="cd17504">
    <property type="entry name" value="MFS_MMR_MDR_like"/>
    <property type="match status" value="1"/>
</dbReference>
<feature type="transmembrane region" description="Helical" evidence="7">
    <location>
        <begin position="194"/>
        <end position="213"/>
    </location>
</feature>
<keyword evidence="4 7" id="KW-0812">Transmembrane</keyword>
<feature type="transmembrane region" description="Helical" evidence="7">
    <location>
        <begin position="103"/>
        <end position="121"/>
    </location>
</feature>
<gene>
    <name evidence="9" type="ORF">ACFQZM_20735</name>
</gene>
<dbReference type="PROSITE" id="PS50850">
    <property type="entry name" value="MFS"/>
    <property type="match status" value="1"/>
</dbReference>
<evidence type="ECO:0000256" key="6">
    <source>
        <dbReference type="ARBA" id="ARBA00023136"/>
    </source>
</evidence>
<feature type="transmembrane region" description="Helical" evidence="7">
    <location>
        <begin position="425"/>
        <end position="446"/>
    </location>
</feature>
<keyword evidence="3" id="KW-1003">Cell membrane</keyword>
<dbReference type="RefSeq" id="WP_242619394.1">
    <property type="nucleotide sequence ID" value="NZ_CAACUY010000083.1"/>
</dbReference>
<dbReference type="InterPro" id="IPR020846">
    <property type="entry name" value="MFS_dom"/>
</dbReference>
<dbReference type="Pfam" id="PF07690">
    <property type="entry name" value="MFS_1"/>
    <property type="match status" value="1"/>
</dbReference>
<evidence type="ECO:0000256" key="2">
    <source>
        <dbReference type="ARBA" id="ARBA00022448"/>
    </source>
</evidence>
<dbReference type="Gene3D" id="1.20.1250.20">
    <property type="entry name" value="MFS general substrate transporter like domains"/>
    <property type="match status" value="2"/>
</dbReference>
<feature type="transmembrane region" description="Helical" evidence="7">
    <location>
        <begin position="162"/>
        <end position="182"/>
    </location>
</feature>
<evidence type="ECO:0000256" key="3">
    <source>
        <dbReference type="ARBA" id="ARBA00022475"/>
    </source>
</evidence>
<feature type="transmembrane region" description="Helical" evidence="7">
    <location>
        <begin position="262"/>
        <end position="283"/>
    </location>
</feature>
<feature type="domain" description="Major facilitator superfamily (MFS) profile" evidence="8">
    <location>
        <begin position="10"/>
        <end position="450"/>
    </location>
</feature>
<feature type="transmembrane region" description="Helical" evidence="7">
    <location>
        <begin position="368"/>
        <end position="386"/>
    </location>
</feature>
<proteinExistence type="predicted"/>
<accession>A0ABW2XLK5</accession>
<dbReference type="InterPro" id="IPR036259">
    <property type="entry name" value="MFS_trans_sf"/>
</dbReference>
<keyword evidence="2" id="KW-0813">Transport</keyword>
<evidence type="ECO:0000259" key="8">
    <source>
        <dbReference type="PROSITE" id="PS50850"/>
    </source>
</evidence>
<evidence type="ECO:0000256" key="4">
    <source>
        <dbReference type="ARBA" id="ARBA00022692"/>
    </source>
</evidence>
<keyword evidence="5 7" id="KW-1133">Transmembrane helix</keyword>
<protein>
    <submittedName>
        <fullName evidence="9">MFS transporter</fullName>
    </submittedName>
</protein>
<dbReference type="EMBL" id="JBHTGP010000011">
    <property type="protein sequence ID" value="MFD0686939.1"/>
    <property type="molecule type" value="Genomic_DNA"/>
</dbReference>
<feature type="transmembrane region" description="Helical" evidence="7">
    <location>
        <begin position="45"/>
        <end position="64"/>
    </location>
</feature>
<feature type="transmembrane region" description="Helical" evidence="7">
    <location>
        <begin position="398"/>
        <end position="419"/>
    </location>
</feature>